<reference evidence="1 2" key="1">
    <citation type="submission" date="2016-09" db="EMBL/GenBank/DDBJ databases">
        <title>Streptomyces platensis DSM40041, a candidate organism with high potential of specific P450 cytochromes.</title>
        <authorList>
            <person name="Grumaz C."/>
            <person name="Vainshtein Y."/>
            <person name="Kirstahler P."/>
            <person name="Sohn K."/>
        </authorList>
    </citation>
    <scope>NUCLEOTIDE SEQUENCE [LARGE SCALE GENOMIC DNA]</scope>
    <source>
        <strain evidence="1 2">DSM 40041</strain>
    </source>
</reference>
<accession>A0ABX3XV39</accession>
<sequence>MGHPAVIRASRPLEEVTVRVAGPSALTAPAAGHLRALGATLTPQTPGAHTGPATFEATGAPGTATAHTAWADVLPDADAVDEPTVQAATGMMQVHGRRDGRPRGLAVDYAATCASVLTVQGLLAALLGRARGGAHPAQVTTGADRAALLTLGQYLAAANAPETEAVPLAPGGPPFTARCGTRFELEALDPAPWARFWRELGAPEEAIRTGWQPFQFRYATACAPIPEALHRAARAVPWARVRQAAATSGAEVCPLHAPPALPGTTDGTAPWSLTPRTADQPLPATGPAAHAALPLSGLTVLEAGRRIQAPLAAHLLRQLGAEVLRIEPPGGDPLRGMPPCCEDVSARWLALNRGKNAVQIDIKSPVGQAELRELASGADVFLHNWAPGKAEQLGLDGDRLAAVNPGLVYAYTSGWAGRLPDAPMGTDFMVQARMGIGALARPADEPPAPSLMTLIDVLGGLLGAEAVVAGLLLRERSGSGVRVESSLLGAAEALTAPALRRAAARGALRRPAGFRRPLPTADGWIAPADDSASAAGARAARWTELTSEQALAALRADGLAATAVTTDLGALPQDRRLSGALTRDPHGSLVVPTPWRFV</sequence>
<organism evidence="1 2">
    <name type="scientific">Streptomyces platensis</name>
    <dbReference type="NCBI Taxonomy" id="58346"/>
    <lineage>
        <taxon>Bacteria</taxon>
        <taxon>Bacillati</taxon>
        <taxon>Actinomycetota</taxon>
        <taxon>Actinomycetes</taxon>
        <taxon>Kitasatosporales</taxon>
        <taxon>Streptomycetaceae</taxon>
        <taxon>Streptomyces</taxon>
    </lineage>
</organism>
<dbReference type="GeneID" id="90922268"/>
<dbReference type="PANTHER" id="PTHR48228:SF5">
    <property type="entry name" value="ALPHA-METHYLACYL-COA RACEMASE"/>
    <property type="match status" value="1"/>
</dbReference>
<protein>
    <submittedName>
        <fullName evidence="1">E-cinnamoyl-CoA:R-phenyllactate CoA transferase</fullName>
        <ecNumber evidence="1">2.8.3.17</ecNumber>
    </submittedName>
</protein>
<comment type="caution">
    <text evidence="1">The sequence shown here is derived from an EMBL/GenBank/DDBJ whole genome shotgun (WGS) entry which is preliminary data.</text>
</comment>
<keyword evidence="2" id="KW-1185">Reference proteome</keyword>
<dbReference type="EMBL" id="MIGA01000028">
    <property type="protein sequence ID" value="OSY44398.1"/>
    <property type="molecule type" value="Genomic_DNA"/>
</dbReference>
<dbReference type="SUPFAM" id="SSF89796">
    <property type="entry name" value="CoA-transferase family III (CaiB/BaiF)"/>
    <property type="match status" value="2"/>
</dbReference>
<gene>
    <name evidence="1" type="primary">fldA_2</name>
    <name evidence="1" type="ORF">BG653_04180</name>
</gene>
<name>A0ABX3XV39_STRPT</name>
<evidence type="ECO:0000313" key="2">
    <source>
        <dbReference type="Proteomes" id="UP000194225"/>
    </source>
</evidence>
<dbReference type="Proteomes" id="UP000194225">
    <property type="component" value="Unassembled WGS sequence"/>
</dbReference>
<dbReference type="Gene3D" id="3.40.50.10540">
    <property type="entry name" value="Crotonobetainyl-coa:carnitine coa-transferase, domain 1"/>
    <property type="match status" value="2"/>
</dbReference>
<proteinExistence type="predicted"/>
<dbReference type="EC" id="2.8.3.17" evidence="1"/>
<dbReference type="InterPro" id="IPR003673">
    <property type="entry name" value="CoA-Trfase_fam_III"/>
</dbReference>
<dbReference type="RefSeq" id="WP_244329522.1">
    <property type="nucleotide sequence ID" value="NZ_BAABSS010000040.1"/>
</dbReference>
<evidence type="ECO:0000313" key="1">
    <source>
        <dbReference type="EMBL" id="OSY44398.1"/>
    </source>
</evidence>
<dbReference type="InterPro" id="IPR050509">
    <property type="entry name" value="CoA-transferase_III"/>
</dbReference>
<keyword evidence="1" id="KW-0808">Transferase</keyword>
<dbReference type="PANTHER" id="PTHR48228">
    <property type="entry name" value="SUCCINYL-COA--D-CITRAMALATE COA-TRANSFERASE"/>
    <property type="match status" value="1"/>
</dbReference>
<dbReference type="InterPro" id="IPR023606">
    <property type="entry name" value="CoA-Trfase_III_dom_1_sf"/>
</dbReference>
<dbReference type="GO" id="GO:0043785">
    <property type="term" value="F:cinnamoyl-CoA:phenyllactate CoA-transferase activity"/>
    <property type="evidence" value="ECO:0007669"/>
    <property type="project" value="UniProtKB-EC"/>
</dbReference>
<dbReference type="Pfam" id="PF02515">
    <property type="entry name" value="CoA_transf_3"/>
    <property type="match status" value="2"/>
</dbReference>